<dbReference type="GO" id="GO:0017056">
    <property type="term" value="F:structural constituent of nuclear pore"/>
    <property type="evidence" value="ECO:0007669"/>
    <property type="project" value="InterPro"/>
</dbReference>
<dbReference type="Proteomes" id="UP001338582">
    <property type="component" value="Chromosome 1"/>
</dbReference>
<accession>A0AAX4H4D4</accession>
<dbReference type="Pfam" id="PF24519">
    <property type="entry name" value="Ig-like_Pom152_1"/>
    <property type="match status" value="1"/>
</dbReference>
<dbReference type="InterPro" id="IPR056541">
    <property type="entry name" value="Ig-like_POM152"/>
</dbReference>
<dbReference type="InterPro" id="IPR056542">
    <property type="entry name" value="Ig-like_POM152_1st"/>
</dbReference>
<evidence type="ECO:0000313" key="8">
    <source>
        <dbReference type="Proteomes" id="UP001338582"/>
    </source>
</evidence>
<evidence type="ECO:0000259" key="4">
    <source>
        <dbReference type="Pfam" id="PF24312"/>
    </source>
</evidence>
<dbReference type="GO" id="GO:0006999">
    <property type="term" value="P:nuclear pore organization"/>
    <property type="evidence" value="ECO:0007669"/>
    <property type="project" value="TreeGrafter"/>
</dbReference>
<feature type="domain" description="Nucleoporin POM152 first Ig-like" evidence="5">
    <location>
        <begin position="196"/>
        <end position="315"/>
    </location>
</feature>
<dbReference type="PANTHER" id="PTHR28206:SF1">
    <property type="entry name" value="NUCLEOPORIN POM152"/>
    <property type="match status" value="1"/>
</dbReference>
<dbReference type="Pfam" id="PF23664">
    <property type="entry name" value="Ig_Pom152"/>
    <property type="match status" value="2"/>
</dbReference>
<feature type="domain" description="Nucleoporin POM152 immunoglobulin-like" evidence="2">
    <location>
        <begin position="553"/>
        <end position="655"/>
    </location>
</feature>
<sequence>MEHRSRIGEKSGSATERHESENSNSVSPDTSSLIPEHIVDHASQRLAVVSIFFAIQAWKIYDILLIKADAYAVSSSLAGSALKSSLLQLNNFTFILKYAFVEGVFLWLLPVLNVPLLSFLPAFTLLLTVVLNAANVLLTSQSAVPLLSGVFVPIWNMVFRQRELTISGDTVLPASVIEPNAHFKGRYTIQYLPESSVALNPFGLAGMCLEDNSSSLASAIKLPIEFNTTNDVGHMQLEWISPSNTRTLLNYTRSDVKRLSKGDFSRYSKYPSYVHDDDRVFYAEVEIKNPGKYKIHRVMDVDGLTIRSYRSEFTIGACPVGKFAYPGPEQSYMKHVCLAKDISLLNWTLPLVHATGVMPLSVEISAFLNEKCISTFNTTLQEPAPTKFGLEWLKEHSIFRNTLEQEALRSQFNLRPGSLRFHVNSIVDGAGISKYYNPASKDKDVNFDLQLKNSPSIRLVDPNPAVPLTHKRSKRLQLVSDLQVTYPLNVIVQHSTTNASLPQNLSFTFRNAEEFKSGIQVSDAGSYQLVSGDEYFCPCQIDAKSTPVQLTKPLPPTVVINENPIKDKCVGTIGYEFDLSFTGNQPFEVYYEVYKNVSNVIKPVLSERGLKQHKRKSQTPNLNFQYLPNQEGNYMLVFKGIKDTYYSDELIPVPEGTEQYSMYISKRSSFSFFRNTHALQKTIRLCKASSAKIPFYLNGNFPFSFRYEVTDANTGKVVESQLVENYTEDTYTVQIPEFKQGGDYKLQVKDVTDSLGCPASCPALEQIKIVARDDVPELSFSDSQEHVIVEGDSVRIPLTLKSSQGFTSNDKITYKVTDLHDEHAIKTFTVPASSELNLKAEGLYTLESFSNSGCFGKIGEKSKQIKVRFHAKPSLVLAPRSDQILSQQDLSFELQSRCQSTPSLLKVKLVGQKPFSLQYVINFPNGRVKNPLVSIDNDELEIPLPSSQSGDYSIKFTNVYDSLYSREKLDRLSHHVQPQQVYYKIRALPEISVDKKYLQICETQVDDESLLKIPVTISGVAPFRIEAHIVHESSDKSEQLIFESVHGNQLSLTNSKASKAFKELLSVGEQLIQLDKIVDANGCERSELGDDSSVKLSVTPIPLIRRLGKGSICVGEHIAYDMTGIAPFKVFYNFNGKHRRAESGAKFVRLALKPGRLSISALQDSSAGLCLVNFTSSPLEQSDLEIEVHEIPSVEISHGDDIIKNLHEGDQTGITFKFTGTPPFLVTYVRTIGDKSTKRHKTQKREKSNRKVVETKTLENIWDYEHTETVSLEGTYDAIMISDANCKAERSIAEILHE</sequence>
<protein>
    <recommendedName>
        <fullName evidence="9">Nucleoporin POM152</fullName>
    </recommendedName>
</protein>
<dbReference type="InterPro" id="IPR056540">
    <property type="entry name" value="TMD_POM152"/>
</dbReference>
<proteinExistence type="predicted"/>
<evidence type="ECO:0000259" key="3">
    <source>
        <dbReference type="Pfam" id="PF24097"/>
    </source>
</evidence>
<feature type="domain" description="Nucleoporin POM152 immunoglobulin-like" evidence="2">
    <location>
        <begin position="904"/>
        <end position="979"/>
    </location>
</feature>
<evidence type="ECO:0000256" key="1">
    <source>
        <dbReference type="SAM" id="MobiDB-lite"/>
    </source>
</evidence>
<dbReference type="RefSeq" id="XP_062875765.1">
    <property type="nucleotide sequence ID" value="XM_063019695.1"/>
</dbReference>
<feature type="region of interest" description="Disordered" evidence="1">
    <location>
        <begin position="1"/>
        <end position="31"/>
    </location>
</feature>
<keyword evidence="8" id="KW-1185">Reference proteome</keyword>
<dbReference type="InterPro" id="IPR037701">
    <property type="entry name" value="Pom152"/>
</dbReference>
<gene>
    <name evidence="7" type="ORF">PUMCH_000616</name>
</gene>
<dbReference type="Pfam" id="PF24312">
    <property type="entry name" value="Ig-like_POM152"/>
    <property type="match status" value="1"/>
</dbReference>
<feature type="compositionally biased region" description="Basic and acidic residues" evidence="1">
    <location>
        <begin position="1"/>
        <end position="21"/>
    </location>
</feature>
<feature type="compositionally biased region" description="Polar residues" evidence="1">
    <location>
        <begin position="22"/>
        <end position="31"/>
    </location>
</feature>
<feature type="domain" description="Nucleoporin POM152 N-terminal transmembrane" evidence="3">
    <location>
        <begin position="40"/>
        <end position="141"/>
    </location>
</feature>
<dbReference type="PANTHER" id="PTHR28206">
    <property type="entry name" value="NUCLEOPORIN POM152"/>
    <property type="match status" value="1"/>
</dbReference>
<dbReference type="Pfam" id="PF24097">
    <property type="entry name" value="TMD_POM152"/>
    <property type="match status" value="1"/>
</dbReference>
<feature type="domain" description="Nucleoporin POM152 Ig-like" evidence="4">
    <location>
        <begin position="776"/>
        <end position="863"/>
    </location>
</feature>
<evidence type="ECO:0000259" key="2">
    <source>
        <dbReference type="Pfam" id="PF23664"/>
    </source>
</evidence>
<dbReference type="Pfam" id="PF24527">
    <property type="entry name" value="Ig-like_Pom152_9"/>
    <property type="match status" value="1"/>
</dbReference>
<dbReference type="GO" id="GO:0006606">
    <property type="term" value="P:protein import into nucleus"/>
    <property type="evidence" value="ECO:0007669"/>
    <property type="project" value="TreeGrafter"/>
</dbReference>
<dbReference type="KEGG" id="asau:88171685"/>
<name>A0AAX4H4D4_9ASCO</name>
<reference evidence="7 8" key="1">
    <citation type="submission" date="2023-10" db="EMBL/GenBank/DDBJ databases">
        <title>Draft Genome Sequence of Candida saopaulonensis from a very Premature Infant with Sepsis.</title>
        <authorList>
            <person name="Ning Y."/>
            <person name="Dai R."/>
            <person name="Xiao M."/>
            <person name="Xu Y."/>
            <person name="Yan Q."/>
            <person name="Zhang L."/>
        </authorList>
    </citation>
    <scope>NUCLEOTIDE SEQUENCE [LARGE SCALE GENOMIC DNA]</scope>
    <source>
        <strain evidence="7 8">19XY460</strain>
    </source>
</reference>
<dbReference type="InterPro" id="IPR056544">
    <property type="entry name" value="Ig_POM152"/>
</dbReference>
<evidence type="ECO:0000313" key="7">
    <source>
        <dbReference type="EMBL" id="WPK23378.1"/>
    </source>
</evidence>
<dbReference type="InterPro" id="IPR056543">
    <property type="entry name" value="Ig-like_POM152_9th"/>
</dbReference>
<organism evidence="7 8">
    <name type="scientific">Australozyma saopauloensis</name>
    <dbReference type="NCBI Taxonomy" id="291208"/>
    <lineage>
        <taxon>Eukaryota</taxon>
        <taxon>Fungi</taxon>
        <taxon>Dikarya</taxon>
        <taxon>Ascomycota</taxon>
        <taxon>Saccharomycotina</taxon>
        <taxon>Pichiomycetes</taxon>
        <taxon>Metschnikowiaceae</taxon>
        <taxon>Australozyma</taxon>
    </lineage>
</organism>
<feature type="domain" description="Nucleoporin POM152 ninth Ig-like" evidence="6">
    <location>
        <begin position="1111"/>
        <end position="1173"/>
    </location>
</feature>
<evidence type="ECO:0000259" key="5">
    <source>
        <dbReference type="Pfam" id="PF24519"/>
    </source>
</evidence>
<evidence type="ECO:0000259" key="6">
    <source>
        <dbReference type="Pfam" id="PF24527"/>
    </source>
</evidence>
<dbReference type="GeneID" id="88171685"/>
<evidence type="ECO:0008006" key="9">
    <source>
        <dbReference type="Google" id="ProtNLM"/>
    </source>
</evidence>
<dbReference type="GO" id="GO:0070762">
    <property type="term" value="C:nuclear pore transmembrane ring"/>
    <property type="evidence" value="ECO:0007669"/>
    <property type="project" value="TreeGrafter"/>
</dbReference>
<dbReference type="EMBL" id="CP138894">
    <property type="protein sequence ID" value="WPK23378.1"/>
    <property type="molecule type" value="Genomic_DNA"/>
</dbReference>